<accession>A0ABS8Z1Y7</accession>
<gene>
    <name evidence="1" type="ORF">LWC34_02860</name>
</gene>
<evidence type="ECO:0000313" key="1">
    <source>
        <dbReference type="EMBL" id="MCE7001785.1"/>
    </source>
</evidence>
<organism evidence="1 2">
    <name type="scientific">Kibdelosporangium philippinense</name>
    <dbReference type="NCBI Taxonomy" id="211113"/>
    <lineage>
        <taxon>Bacteria</taxon>
        <taxon>Bacillati</taxon>
        <taxon>Actinomycetota</taxon>
        <taxon>Actinomycetes</taxon>
        <taxon>Pseudonocardiales</taxon>
        <taxon>Pseudonocardiaceae</taxon>
        <taxon>Kibdelosporangium</taxon>
    </lineage>
</organism>
<evidence type="ECO:0000313" key="2">
    <source>
        <dbReference type="Proteomes" id="UP001521150"/>
    </source>
</evidence>
<name>A0ABS8Z1Y7_9PSEU</name>
<comment type="caution">
    <text evidence="1">The sequence shown here is derived from an EMBL/GenBank/DDBJ whole genome shotgun (WGS) entry which is preliminary data.</text>
</comment>
<protein>
    <submittedName>
        <fullName evidence="1">Uncharacterized protein</fullName>
    </submittedName>
</protein>
<reference evidence="1 2" key="1">
    <citation type="submission" date="2021-12" db="EMBL/GenBank/DDBJ databases">
        <title>Genome sequence of Kibdelosporangium philippinense ATCC 49844.</title>
        <authorList>
            <person name="Fedorov E.A."/>
            <person name="Omeragic M."/>
            <person name="Shalygina K.F."/>
            <person name="Maclea K.S."/>
        </authorList>
    </citation>
    <scope>NUCLEOTIDE SEQUENCE [LARGE SCALE GENOMIC DNA]</scope>
    <source>
        <strain evidence="1 2">ATCC 49844</strain>
    </source>
</reference>
<dbReference type="RefSeq" id="WP_233722840.1">
    <property type="nucleotide sequence ID" value="NZ_JAJVCN010000001.1"/>
</dbReference>
<dbReference type="Proteomes" id="UP001521150">
    <property type="component" value="Unassembled WGS sequence"/>
</dbReference>
<keyword evidence="2" id="KW-1185">Reference proteome</keyword>
<proteinExistence type="predicted"/>
<dbReference type="EMBL" id="JAJVCN010000001">
    <property type="protein sequence ID" value="MCE7001785.1"/>
    <property type="molecule type" value="Genomic_DNA"/>
</dbReference>
<sequence length="49" mass="5594">MPAYTQQGVTFQNTVDGEARNRMIDDSGLMFRWYKPDAVQRVVAVRSGM</sequence>